<sequence>MSVPGLQLTELNVCPSCRNCHCPLPSHSEQSPPKLTNRCEWRFEVGFSESVEIKILSGTAEILGTELPLGHKYTFIGTKLSIYTHHGCVLECRGSPSVEYTAEETPIPTYTNLHFALSKLRLQASEQNSTSTSTPPPASGPRMMIIGPLDAGKTSLIKFLTGYAIRQGGKPCIVNLDPREGVLSLPGTLTATTFSTIMDVEEGFGTSPTSGPSLVPVKLPLVYYYGFESPEANPRLYKKLVSRMALAVMSRLGEDTDAQSSGLLIDTPLQFSIPQNYDLIQHSVADFSVTTLVVVGSERLYSDMLRRYDTPTSSISVVKIPKSGGCVDRDESFLKLSRARQVKEYFFGEPKRTLSPYTMTVEFSLLRIFRLNDSSSMSNTSLLPGGLDGVDLTTRLPLLERVNPPTAMLTHCVLALLHCDVDDPVDVMAEASVMGFVYVVDVEEQKHRMKILAPVAGRLPNRPLVVGMWPEATGSLVG</sequence>
<feature type="domain" description="Clp1 N-terminal" evidence="11">
    <location>
        <begin position="34"/>
        <end position="124"/>
    </location>
</feature>
<evidence type="ECO:0000256" key="3">
    <source>
        <dbReference type="ARBA" id="ARBA00018706"/>
    </source>
</evidence>
<feature type="domain" description="Clp1 C-terminal" evidence="10">
    <location>
        <begin position="354"/>
        <end position="471"/>
    </location>
</feature>
<keyword evidence="8 9" id="KW-0539">Nucleus</keyword>
<dbReference type="Gene3D" id="3.40.50.300">
    <property type="entry name" value="P-loop containing nucleotide triphosphate hydrolases"/>
    <property type="match status" value="1"/>
</dbReference>
<comment type="similarity">
    <text evidence="9">Belongs to the Clp1 family. Clp1 subfamily.</text>
</comment>
<dbReference type="Gene3D" id="2.60.120.1030">
    <property type="entry name" value="Clp1, DNA binding domain"/>
    <property type="match status" value="1"/>
</dbReference>
<dbReference type="SUPFAM" id="SSF52540">
    <property type="entry name" value="P-loop containing nucleoside triphosphate hydrolases"/>
    <property type="match status" value="1"/>
</dbReference>
<dbReference type="Pfam" id="PF16573">
    <property type="entry name" value="CLP1_N"/>
    <property type="match status" value="1"/>
</dbReference>
<name>A0A3N4L9W5_9PEZI</name>
<gene>
    <name evidence="9" type="primary">CLP1</name>
    <name evidence="13" type="ORF">L211DRAFT_863935</name>
</gene>
<evidence type="ECO:0000256" key="6">
    <source>
        <dbReference type="ARBA" id="ARBA00022741"/>
    </source>
</evidence>
<feature type="binding site" evidence="9">
    <location>
        <position position="79"/>
    </location>
    <ligand>
        <name>ATP</name>
        <dbReference type="ChEBI" id="CHEBI:30616"/>
    </ligand>
</feature>
<dbReference type="FunCoup" id="A0A3N4L9W5">
    <property type="interactions" value="817"/>
</dbReference>
<evidence type="ECO:0000259" key="11">
    <source>
        <dbReference type="Pfam" id="PF16573"/>
    </source>
</evidence>
<comment type="subcellular location">
    <subcellularLocation>
        <location evidence="2 9">Nucleus</location>
    </subcellularLocation>
</comment>
<dbReference type="GO" id="GO:0005524">
    <property type="term" value="F:ATP binding"/>
    <property type="evidence" value="ECO:0007669"/>
    <property type="project" value="UniProtKB-UniRule"/>
</dbReference>
<dbReference type="PANTHER" id="PTHR12755">
    <property type="entry name" value="CLEAVAGE/POLYADENYLATION FACTOR IA SUBUNIT CLP1P"/>
    <property type="match status" value="1"/>
</dbReference>
<comment type="function">
    <text evidence="1">Polynucleotide 5'-kinase involved in rRNA processing.</text>
</comment>
<proteinExistence type="inferred from homology"/>
<dbReference type="InterPro" id="IPR027417">
    <property type="entry name" value="P-loop_NTPase"/>
</dbReference>
<feature type="domain" description="Clp1 P-loop" evidence="12">
    <location>
        <begin position="147"/>
        <end position="347"/>
    </location>
</feature>
<dbReference type="Pfam" id="PF06807">
    <property type="entry name" value="Clp1"/>
    <property type="match status" value="1"/>
</dbReference>
<dbReference type="PANTHER" id="PTHR12755:SF6">
    <property type="entry name" value="POLYRIBONUCLEOTIDE 5'-HYDROXYL-KINASE CLP1"/>
    <property type="match status" value="1"/>
</dbReference>
<dbReference type="HAMAP" id="MF_03035">
    <property type="entry name" value="Clp1"/>
    <property type="match status" value="1"/>
</dbReference>
<protein>
    <recommendedName>
        <fullName evidence="4">Polynucleotide 5'-hydroxyl-kinase GRC3</fullName>
    </recommendedName>
    <alternativeName>
        <fullName evidence="3">Polynucleotide 5'-hydroxyl-kinase grc3</fullName>
    </alternativeName>
</protein>
<dbReference type="OrthoDB" id="258143at2759"/>
<reference evidence="13 14" key="1">
    <citation type="journal article" date="2018" name="Nat. Ecol. Evol.">
        <title>Pezizomycetes genomes reveal the molecular basis of ectomycorrhizal truffle lifestyle.</title>
        <authorList>
            <person name="Murat C."/>
            <person name="Payen T."/>
            <person name="Noel B."/>
            <person name="Kuo A."/>
            <person name="Morin E."/>
            <person name="Chen J."/>
            <person name="Kohler A."/>
            <person name="Krizsan K."/>
            <person name="Balestrini R."/>
            <person name="Da Silva C."/>
            <person name="Montanini B."/>
            <person name="Hainaut M."/>
            <person name="Levati E."/>
            <person name="Barry K.W."/>
            <person name="Belfiori B."/>
            <person name="Cichocki N."/>
            <person name="Clum A."/>
            <person name="Dockter R.B."/>
            <person name="Fauchery L."/>
            <person name="Guy J."/>
            <person name="Iotti M."/>
            <person name="Le Tacon F."/>
            <person name="Lindquist E.A."/>
            <person name="Lipzen A."/>
            <person name="Malagnac F."/>
            <person name="Mello A."/>
            <person name="Molinier V."/>
            <person name="Miyauchi S."/>
            <person name="Poulain J."/>
            <person name="Riccioni C."/>
            <person name="Rubini A."/>
            <person name="Sitrit Y."/>
            <person name="Splivallo R."/>
            <person name="Traeger S."/>
            <person name="Wang M."/>
            <person name="Zifcakova L."/>
            <person name="Wipf D."/>
            <person name="Zambonelli A."/>
            <person name="Paolocci F."/>
            <person name="Nowrousian M."/>
            <person name="Ottonello S."/>
            <person name="Baldrian P."/>
            <person name="Spatafora J.W."/>
            <person name="Henrissat B."/>
            <person name="Nagy L.G."/>
            <person name="Aury J.M."/>
            <person name="Wincker P."/>
            <person name="Grigoriev I.V."/>
            <person name="Bonfante P."/>
            <person name="Martin F.M."/>
        </authorList>
    </citation>
    <scope>NUCLEOTIDE SEQUENCE [LARGE SCALE GENOMIC DNA]</scope>
    <source>
        <strain evidence="13 14">ATCC MYA-4762</strain>
    </source>
</reference>
<evidence type="ECO:0000256" key="1">
    <source>
        <dbReference type="ARBA" id="ARBA00003798"/>
    </source>
</evidence>
<dbReference type="Gene3D" id="2.40.30.330">
    <property type="entry name" value="Pre-mRNA cleavage complex subunit Clp1, C-terminal domain"/>
    <property type="match status" value="1"/>
</dbReference>
<dbReference type="EMBL" id="ML121653">
    <property type="protein sequence ID" value="RPB18272.1"/>
    <property type="molecule type" value="Genomic_DNA"/>
</dbReference>
<dbReference type="InterPro" id="IPR032324">
    <property type="entry name" value="Clp1_N"/>
</dbReference>
<keyword evidence="7 9" id="KW-0067">ATP-binding</keyword>
<dbReference type="GO" id="GO:0031124">
    <property type="term" value="P:mRNA 3'-end processing"/>
    <property type="evidence" value="ECO:0007669"/>
    <property type="project" value="UniProtKB-UniRule"/>
</dbReference>
<accession>A0A3N4L9W5</accession>
<evidence type="ECO:0000256" key="9">
    <source>
        <dbReference type="HAMAP-Rule" id="MF_03035"/>
    </source>
</evidence>
<dbReference type="InterPro" id="IPR038238">
    <property type="entry name" value="Clp1_C_sf"/>
</dbReference>
<evidence type="ECO:0000259" key="10">
    <source>
        <dbReference type="Pfam" id="PF06807"/>
    </source>
</evidence>
<dbReference type="InterPro" id="IPR010655">
    <property type="entry name" value="Clp1_C"/>
</dbReference>
<evidence type="ECO:0000259" key="12">
    <source>
        <dbReference type="Pfam" id="PF16575"/>
    </source>
</evidence>
<organism evidence="13 14">
    <name type="scientific">Terfezia boudieri ATCC MYA-4762</name>
    <dbReference type="NCBI Taxonomy" id="1051890"/>
    <lineage>
        <taxon>Eukaryota</taxon>
        <taxon>Fungi</taxon>
        <taxon>Dikarya</taxon>
        <taxon>Ascomycota</taxon>
        <taxon>Pezizomycotina</taxon>
        <taxon>Pezizomycetes</taxon>
        <taxon>Pezizales</taxon>
        <taxon>Pezizaceae</taxon>
        <taxon>Terfezia</taxon>
    </lineage>
</organism>
<dbReference type="InParanoid" id="A0A3N4L9W5"/>
<comment type="function">
    <text evidence="9">Required for endonucleolytic cleavage during polyadenylation-dependent pre-mRNA 3'-end formation.</text>
</comment>
<evidence type="ECO:0000256" key="7">
    <source>
        <dbReference type="ARBA" id="ARBA00022840"/>
    </source>
</evidence>
<dbReference type="InterPro" id="IPR028606">
    <property type="entry name" value="Clp1"/>
</dbReference>
<evidence type="ECO:0000313" key="13">
    <source>
        <dbReference type="EMBL" id="RPB18272.1"/>
    </source>
</evidence>
<dbReference type="FunFam" id="2.60.120.1030:FF:000001">
    <property type="entry name" value="Protein CLP1 homolog 5"/>
    <property type="match status" value="1"/>
</dbReference>
<evidence type="ECO:0000256" key="4">
    <source>
        <dbReference type="ARBA" id="ARBA00019824"/>
    </source>
</evidence>
<dbReference type="GO" id="GO:0005849">
    <property type="term" value="C:mRNA cleavage factor complex"/>
    <property type="evidence" value="ECO:0007669"/>
    <property type="project" value="UniProtKB-UniRule"/>
</dbReference>
<comment type="subunit">
    <text evidence="9">Component of a pre-mRNA cleavage factor complex. Interacts directly with PCF11.</text>
</comment>
<dbReference type="InterPro" id="IPR032319">
    <property type="entry name" value="CLP1_P"/>
</dbReference>
<dbReference type="GO" id="GO:0006388">
    <property type="term" value="P:tRNA splicing, via endonucleolytic cleavage and ligation"/>
    <property type="evidence" value="ECO:0007669"/>
    <property type="project" value="TreeGrafter"/>
</dbReference>
<dbReference type="InterPro" id="IPR038239">
    <property type="entry name" value="Clp1_N_sf"/>
</dbReference>
<evidence type="ECO:0000256" key="2">
    <source>
        <dbReference type="ARBA" id="ARBA00004123"/>
    </source>
</evidence>
<evidence type="ECO:0000256" key="8">
    <source>
        <dbReference type="ARBA" id="ARBA00023242"/>
    </source>
</evidence>
<dbReference type="STRING" id="1051890.A0A3N4L9W5"/>
<dbReference type="GO" id="GO:0051731">
    <property type="term" value="F:polynucleotide 5'-hydroxyl-kinase activity"/>
    <property type="evidence" value="ECO:0007669"/>
    <property type="project" value="InterPro"/>
</dbReference>
<dbReference type="Proteomes" id="UP000267821">
    <property type="component" value="Unassembled WGS sequence"/>
</dbReference>
<dbReference type="InterPro" id="IPR045116">
    <property type="entry name" value="Clp1/Grc3"/>
</dbReference>
<evidence type="ECO:0000256" key="5">
    <source>
        <dbReference type="ARBA" id="ARBA00022664"/>
    </source>
</evidence>
<evidence type="ECO:0000313" key="14">
    <source>
        <dbReference type="Proteomes" id="UP000267821"/>
    </source>
</evidence>
<feature type="binding site" evidence="9">
    <location>
        <begin position="150"/>
        <end position="155"/>
    </location>
    <ligand>
        <name>ATP</name>
        <dbReference type="ChEBI" id="CHEBI:30616"/>
    </ligand>
</feature>
<dbReference type="AlphaFoldDB" id="A0A3N4L9W5"/>
<keyword evidence="14" id="KW-1185">Reference proteome</keyword>
<keyword evidence="5 9" id="KW-0507">mRNA processing</keyword>
<dbReference type="Pfam" id="PF16575">
    <property type="entry name" value="CLP1_P"/>
    <property type="match status" value="1"/>
</dbReference>
<feature type="binding site" evidence="9">
    <location>
        <position position="40"/>
    </location>
    <ligand>
        <name>ATP</name>
        <dbReference type="ChEBI" id="CHEBI:30616"/>
    </ligand>
</feature>
<keyword evidence="6 9" id="KW-0547">Nucleotide-binding</keyword>